<keyword evidence="2" id="KW-1133">Transmembrane helix</keyword>
<keyword evidence="2" id="KW-0472">Membrane</keyword>
<name>A0A5N6M9C9_9ASTR</name>
<dbReference type="EMBL" id="SZYD01000016">
    <property type="protein sequence ID" value="KAD3337249.1"/>
    <property type="molecule type" value="Genomic_DNA"/>
</dbReference>
<feature type="signal peptide" evidence="3">
    <location>
        <begin position="1"/>
        <end position="20"/>
    </location>
</feature>
<keyword evidence="3" id="KW-0732">Signal</keyword>
<organism evidence="4 5">
    <name type="scientific">Mikania micrantha</name>
    <name type="common">bitter vine</name>
    <dbReference type="NCBI Taxonomy" id="192012"/>
    <lineage>
        <taxon>Eukaryota</taxon>
        <taxon>Viridiplantae</taxon>
        <taxon>Streptophyta</taxon>
        <taxon>Embryophyta</taxon>
        <taxon>Tracheophyta</taxon>
        <taxon>Spermatophyta</taxon>
        <taxon>Magnoliopsida</taxon>
        <taxon>eudicotyledons</taxon>
        <taxon>Gunneridae</taxon>
        <taxon>Pentapetalae</taxon>
        <taxon>asterids</taxon>
        <taxon>campanulids</taxon>
        <taxon>Asterales</taxon>
        <taxon>Asteraceae</taxon>
        <taxon>Asteroideae</taxon>
        <taxon>Heliantheae alliance</taxon>
        <taxon>Eupatorieae</taxon>
        <taxon>Mikania</taxon>
    </lineage>
</organism>
<feature type="chain" id="PRO_5024342801" evidence="3">
    <location>
        <begin position="21"/>
        <end position="127"/>
    </location>
</feature>
<feature type="region of interest" description="Disordered" evidence="1">
    <location>
        <begin position="15"/>
        <end position="82"/>
    </location>
</feature>
<proteinExistence type="predicted"/>
<keyword evidence="5" id="KW-1185">Reference proteome</keyword>
<reference evidence="4 5" key="1">
    <citation type="submission" date="2019-05" db="EMBL/GenBank/DDBJ databases">
        <title>Mikania micrantha, genome provides insights into the molecular mechanism of rapid growth.</title>
        <authorList>
            <person name="Liu B."/>
        </authorList>
    </citation>
    <scope>NUCLEOTIDE SEQUENCE [LARGE SCALE GENOMIC DNA]</scope>
    <source>
        <strain evidence="4">NLD-2019</strain>
        <tissue evidence="4">Leaf</tissue>
    </source>
</reference>
<evidence type="ECO:0000256" key="3">
    <source>
        <dbReference type="SAM" id="SignalP"/>
    </source>
</evidence>
<gene>
    <name evidence="4" type="ORF">E3N88_32769</name>
</gene>
<dbReference type="OrthoDB" id="784725at2759"/>
<sequence length="127" mass="13047">MFFFTLLLTLAVSSTDPAESSPSPSPSPSPPPQSGSDDLSHSTSSDGSLPPASAPTAIQASDVSAGAKSEEPKESSSDGMSGGKKVGIAFGLIAAACAVIVGGVLYRKRRQNLRRAKYSQAARLEFF</sequence>
<dbReference type="PANTHER" id="PTHR36721">
    <property type="entry name" value="PROLINE-RICH FAMILY PROTEIN"/>
    <property type="match status" value="1"/>
</dbReference>
<protein>
    <submittedName>
        <fullName evidence="4">Uncharacterized protein</fullName>
    </submittedName>
</protein>
<evidence type="ECO:0000313" key="4">
    <source>
        <dbReference type="EMBL" id="KAD3337249.1"/>
    </source>
</evidence>
<accession>A0A5N6M9C9</accession>
<evidence type="ECO:0000256" key="1">
    <source>
        <dbReference type="SAM" id="MobiDB-lite"/>
    </source>
</evidence>
<evidence type="ECO:0000256" key="2">
    <source>
        <dbReference type="SAM" id="Phobius"/>
    </source>
</evidence>
<keyword evidence="2" id="KW-0812">Transmembrane</keyword>
<dbReference type="PANTHER" id="PTHR36721:SF15">
    <property type="entry name" value="EN_SPM-LIKE TRANSPOSON PROTEIN"/>
    <property type="match status" value="1"/>
</dbReference>
<feature type="transmembrane region" description="Helical" evidence="2">
    <location>
        <begin position="86"/>
        <end position="106"/>
    </location>
</feature>
<feature type="compositionally biased region" description="Low complexity" evidence="1">
    <location>
        <begin position="34"/>
        <end position="49"/>
    </location>
</feature>
<dbReference type="AlphaFoldDB" id="A0A5N6M9C9"/>
<feature type="compositionally biased region" description="Pro residues" evidence="1">
    <location>
        <begin position="23"/>
        <end position="33"/>
    </location>
</feature>
<comment type="caution">
    <text evidence="4">The sequence shown here is derived from an EMBL/GenBank/DDBJ whole genome shotgun (WGS) entry which is preliminary data.</text>
</comment>
<evidence type="ECO:0000313" key="5">
    <source>
        <dbReference type="Proteomes" id="UP000326396"/>
    </source>
</evidence>
<dbReference type="Proteomes" id="UP000326396">
    <property type="component" value="Linkage Group LG6"/>
</dbReference>